<dbReference type="Gene3D" id="3.40.50.10310">
    <property type="entry name" value="Creatininase"/>
    <property type="match status" value="1"/>
</dbReference>
<gene>
    <name evidence="6" type="ORF">IFK94_16040</name>
</gene>
<dbReference type="InterPro" id="IPR014729">
    <property type="entry name" value="Rossmann-like_a/b/a_fold"/>
</dbReference>
<dbReference type="SUPFAM" id="SSF52402">
    <property type="entry name" value="Adenine nucleotide alpha hydrolases-like"/>
    <property type="match status" value="1"/>
</dbReference>
<evidence type="ECO:0000256" key="4">
    <source>
        <dbReference type="ARBA" id="ARBA00022833"/>
    </source>
</evidence>
<dbReference type="EMBL" id="JACXWD010000137">
    <property type="protein sequence ID" value="MBD3869632.1"/>
    <property type="molecule type" value="Genomic_DNA"/>
</dbReference>
<keyword evidence="3" id="KW-0378">Hydrolase</keyword>
<evidence type="ECO:0000313" key="7">
    <source>
        <dbReference type="Proteomes" id="UP000648239"/>
    </source>
</evidence>
<evidence type="ECO:0000313" key="6">
    <source>
        <dbReference type="EMBL" id="MBD3869632.1"/>
    </source>
</evidence>
<dbReference type="InterPro" id="IPR024087">
    <property type="entry name" value="Creatininase-like_sf"/>
</dbReference>
<evidence type="ECO:0000256" key="1">
    <source>
        <dbReference type="ARBA" id="ARBA00001947"/>
    </source>
</evidence>
<evidence type="ECO:0000256" key="2">
    <source>
        <dbReference type="ARBA" id="ARBA00022723"/>
    </source>
</evidence>
<dbReference type="GO" id="GO:0016811">
    <property type="term" value="F:hydrolase activity, acting on carbon-nitrogen (but not peptide) bonds, in linear amides"/>
    <property type="evidence" value="ECO:0007669"/>
    <property type="project" value="TreeGrafter"/>
</dbReference>
<dbReference type="SUPFAM" id="SSF102215">
    <property type="entry name" value="Creatininase"/>
    <property type="match status" value="1"/>
</dbReference>
<comment type="cofactor">
    <cofactor evidence="1">
        <name>Zn(2+)</name>
        <dbReference type="ChEBI" id="CHEBI:29105"/>
    </cofactor>
</comment>
<dbReference type="Proteomes" id="UP000648239">
    <property type="component" value="Unassembled WGS sequence"/>
</dbReference>
<dbReference type="Pfam" id="PF02633">
    <property type="entry name" value="Creatininase"/>
    <property type="match status" value="1"/>
</dbReference>
<reference evidence="6 7" key="1">
    <citation type="submission" date="2020-08" db="EMBL/GenBank/DDBJ databases">
        <title>Acidobacteriota in marine sediments use diverse sulfur dissimilation pathways.</title>
        <authorList>
            <person name="Wasmund K."/>
        </authorList>
    </citation>
    <scope>NUCLEOTIDE SEQUENCE [LARGE SCALE GENOMIC DNA]</scope>
    <source>
        <strain evidence="6">MAG AM4</strain>
    </source>
</reference>
<feature type="non-terminal residue" evidence="6">
    <location>
        <position position="631"/>
    </location>
</feature>
<dbReference type="Gene3D" id="3.40.50.620">
    <property type="entry name" value="HUPs"/>
    <property type="match status" value="1"/>
</dbReference>
<proteinExistence type="inferred from homology"/>
<dbReference type="GO" id="GO:0009231">
    <property type="term" value="P:riboflavin biosynthetic process"/>
    <property type="evidence" value="ECO:0007669"/>
    <property type="project" value="TreeGrafter"/>
</dbReference>
<comment type="similarity">
    <text evidence="5">Belongs to the creatininase superfamily.</text>
</comment>
<keyword evidence="4" id="KW-0862">Zinc</keyword>
<keyword evidence="2" id="KW-0479">Metal-binding</keyword>
<organism evidence="6 7">
    <name type="scientific">Candidatus Polarisedimenticola svalbardensis</name>
    <dbReference type="NCBI Taxonomy" id="2886004"/>
    <lineage>
        <taxon>Bacteria</taxon>
        <taxon>Pseudomonadati</taxon>
        <taxon>Acidobacteriota</taxon>
        <taxon>Candidatus Polarisedimenticolia</taxon>
        <taxon>Candidatus Polarisedimenticolales</taxon>
        <taxon>Candidatus Polarisedimenticolaceae</taxon>
        <taxon>Candidatus Polarisedimenticola</taxon>
    </lineage>
</organism>
<dbReference type="InterPro" id="IPR003785">
    <property type="entry name" value="Creatininase/forma_Hydrolase"/>
</dbReference>
<dbReference type="AlphaFoldDB" id="A0A8J6Y3C1"/>
<dbReference type="GO" id="GO:0046872">
    <property type="term" value="F:metal ion binding"/>
    <property type="evidence" value="ECO:0007669"/>
    <property type="project" value="UniProtKB-KW"/>
</dbReference>
<accession>A0A8J6Y3C1</accession>
<protein>
    <submittedName>
        <fullName evidence="6">Creatininase family protein</fullName>
    </submittedName>
</protein>
<comment type="caution">
    <text evidence="6">The sequence shown here is derived from an EMBL/GenBank/DDBJ whole genome shotgun (WGS) entry which is preliminary data.</text>
</comment>
<dbReference type="PANTHER" id="PTHR35005:SF1">
    <property type="entry name" value="2-AMINO-5-FORMYLAMINO-6-RIBOSYLAMINOPYRIMIDIN-4(3H)-ONE 5'-MONOPHOSPHATE DEFORMYLASE"/>
    <property type="match status" value="1"/>
</dbReference>
<evidence type="ECO:0000256" key="5">
    <source>
        <dbReference type="ARBA" id="ARBA00024029"/>
    </source>
</evidence>
<sequence length="631" mass="70994">MPYEVTRNGETERLELIYRYEEPVFDPSSVADRNLASMIGSQVALNYGLFCREIVFRGPFDRQDRRFLEEYAAHTAREIFAVKFLEPNPFLGDSARNLPNTRRDSWLKARLSFEDDPLDAGEAEWAAPVAGRHAVLSSGGKDSLLTYGMLKEIGQEVHSIFVNESGRHWFTALNAYRHFEKHVPHTGRVWTNSDRVFSSMLNHLTFMKRDWHRVRADIYPVRLWTVPVFLFGALPLMRKRGIGAVSLGCEYDTTVRSTRGGVTHYGGLYDQSRWFDQAMTRWFRSKGWNVLQYSVLRPLSELLIMKMLTERYPELQRLQVSCHAAHVEGDIVRPCGKCEKCRRIVGMLEALGADAGRCGYTPEQIRRCLGELKEKGIHQESAGARHLEHLLAERGVLPSDTPTHPRPEILQVRIDPERSPVDTIPRPLRARLYPIYMEHAAGAVQRAGRRWAEVDLLTDEMLARPHQHETLPPDGSGDRDEVLWGSLTWPDARARLGPTSVALLPVGAIEQHGPHLPLDVDAYDAERLAVEVAERCSNPRPLVLPVIPYGVSYHHDDFPGTISVGPDTLAAMVREIGVNVARQGIDKLIIVNGHGGNGPALHFAAQLINRDAHIFTCVDTGESSDADVDAL</sequence>
<dbReference type="PANTHER" id="PTHR35005">
    <property type="entry name" value="3-DEHYDRO-SCYLLO-INOSOSE HYDROLASE"/>
    <property type="match status" value="1"/>
</dbReference>
<evidence type="ECO:0000256" key="3">
    <source>
        <dbReference type="ARBA" id="ARBA00022801"/>
    </source>
</evidence>
<name>A0A8J6Y3C1_9BACT</name>